<feature type="domain" description="Helitron helicase-like" evidence="2">
    <location>
        <begin position="321"/>
        <end position="495"/>
    </location>
</feature>
<name>A0AAE1H9C8_9NEOP</name>
<evidence type="ECO:0000256" key="1">
    <source>
        <dbReference type="SAM" id="MobiDB-lite"/>
    </source>
</evidence>
<dbReference type="GO" id="GO:0016874">
    <property type="term" value="F:ligase activity"/>
    <property type="evidence" value="ECO:0007669"/>
    <property type="project" value="UniProtKB-KW"/>
</dbReference>
<keyword evidence="5" id="KW-1185">Reference proteome</keyword>
<gene>
    <name evidence="4" type="ORF">KUF71_006457</name>
</gene>
<feature type="compositionally biased region" description="Basic and acidic residues" evidence="1">
    <location>
        <begin position="1"/>
        <end position="10"/>
    </location>
</feature>
<feature type="non-terminal residue" evidence="4">
    <location>
        <position position="1"/>
    </location>
</feature>
<feature type="region of interest" description="Disordered" evidence="1">
    <location>
        <begin position="1"/>
        <end position="20"/>
    </location>
</feature>
<sequence>TAKRLAENRSRSNRQQANNDQVEENVLQEIIDGSDYVGNNNQRISDRKYVEHNVNVLRHQLSLFSSGDDVVDYFGKKLESIKWPKCSLCHTQQLGVVQKCWCSKLFIMNSKLLSLGVCPTVLSDLTSIEQLLIARVHPVIQVYRLVGGQTGYSGHVINFFQDVKFVAKTLPHTIADLKGVVNVCYDKLVFHKDFKIRKQKVLDALLFLKEHNKYYHDIIIDDTSLESLPIDDFFHGNRTDMQELERDSNQEDDIVSTAVPSPSFYHSEDKLKHNMNWPDISTDAVKELTRPYIAQAFPSLFPYGEGDLHEVRDRNITPRIYFQYLMEFEDGRFANHKIFPYFGLNTVMRWECLSKGTVYIKDHPLLKKMNAEVLKDIMKKNNEFMKDVLVYGSNIRGTREFWSARSNELTSLCDFLGLPTIFFTSSAADMRWPRLKELICEHMSIVSPDEKTYYQLVLDNPKICSDYFYEMFTMFFESVVLGYFQVVDYWYRFEW</sequence>
<accession>A0AAE1H9C8</accession>
<proteinExistence type="predicted"/>
<reference evidence="4" key="1">
    <citation type="submission" date="2021-07" db="EMBL/GenBank/DDBJ databases">
        <authorList>
            <person name="Catto M.A."/>
            <person name="Jacobson A."/>
            <person name="Kennedy G."/>
            <person name="Labadie P."/>
            <person name="Hunt B.G."/>
            <person name="Srinivasan R."/>
        </authorList>
    </citation>
    <scope>NUCLEOTIDE SEQUENCE</scope>
    <source>
        <strain evidence="4">PL_HMW_Pooled</strain>
        <tissue evidence="4">Head</tissue>
    </source>
</reference>
<dbReference type="Proteomes" id="UP001219518">
    <property type="component" value="Unassembled WGS sequence"/>
</dbReference>
<reference evidence="4" key="2">
    <citation type="journal article" date="2023" name="BMC Genomics">
        <title>Pest status, molecular evolution, and epigenetic factors derived from the genome assembly of Frankliniella fusca, a thysanopteran phytovirus vector.</title>
        <authorList>
            <person name="Catto M.A."/>
            <person name="Labadie P.E."/>
            <person name="Jacobson A.L."/>
            <person name="Kennedy G.G."/>
            <person name="Srinivasan R."/>
            <person name="Hunt B.G."/>
        </authorList>
    </citation>
    <scope>NUCLEOTIDE SEQUENCE</scope>
    <source>
        <strain evidence="4">PL_HMW_Pooled</strain>
    </source>
</reference>
<comment type="caution">
    <text evidence="4">The sequence shown here is derived from an EMBL/GenBank/DDBJ whole genome shotgun (WGS) entry which is preliminary data.</text>
</comment>
<keyword evidence="4" id="KW-0436">Ligase</keyword>
<evidence type="ECO:0000313" key="4">
    <source>
        <dbReference type="EMBL" id="KAK3916899.1"/>
    </source>
</evidence>
<evidence type="ECO:0000259" key="2">
    <source>
        <dbReference type="Pfam" id="PF14214"/>
    </source>
</evidence>
<dbReference type="AlphaFoldDB" id="A0AAE1H9C8"/>
<evidence type="ECO:0000313" key="5">
    <source>
        <dbReference type="Proteomes" id="UP001219518"/>
    </source>
</evidence>
<dbReference type="InterPro" id="IPR025476">
    <property type="entry name" value="Helitron_helicase-like"/>
</dbReference>
<feature type="non-terminal residue" evidence="4">
    <location>
        <position position="495"/>
    </location>
</feature>
<protein>
    <submittedName>
        <fullName evidence="4">Isoleucine--tRNA ligase</fullName>
    </submittedName>
</protein>
<organism evidence="4 5">
    <name type="scientific">Frankliniella fusca</name>
    <dbReference type="NCBI Taxonomy" id="407009"/>
    <lineage>
        <taxon>Eukaryota</taxon>
        <taxon>Metazoa</taxon>
        <taxon>Ecdysozoa</taxon>
        <taxon>Arthropoda</taxon>
        <taxon>Hexapoda</taxon>
        <taxon>Insecta</taxon>
        <taxon>Pterygota</taxon>
        <taxon>Neoptera</taxon>
        <taxon>Paraneoptera</taxon>
        <taxon>Thysanoptera</taxon>
        <taxon>Terebrantia</taxon>
        <taxon>Thripoidea</taxon>
        <taxon>Thripidae</taxon>
        <taxon>Frankliniella</taxon>
    </lineage>
</organism>
<dbReference type="Pfam" id="PF14214">
    <property type="entry name" value="Helitron_like_N"/>
    <property type="match status" value="1"/>
</dbReference>
<dbReference type="EMBL" id="JAHWGI010000635">
    <property type="protein sequence ID" value="KAK3916899.1"/>
    <property type="molecule type" value="Genomic_DNA"/>
</dbReference>
<evidence type="ECO:0000259" key="3">
    <source>
        <dbReference type="Pfam" id="PF20209"/>
    </source>
</evidence>
<dbReference type="Pfam" id="PF20209">
    <property type="entry name" value="DUF6570"/>
    <property type="match status" value="1"/>
</dbReference>
<feature type="domain" description="DUF6570" evidence="3">
    <location>
        <begin position="114"/>
        <end position="225"/>
    </location>
</feature>
<dbReference type="InterPro" id="IPR046700">
    <property type="entry name" value="DUF6570"/>
</dbReference>